<reference evidence="4" key="1">
    <citation type="submission" date="2016-11" db="EMBL/GenBank/DDBJ databases">
        <authorList>
            <person name="Varghese N."/>
            <person name="Submissions S."/>
        </authorList>
    </citation>
    <scope>NUCLEOTIDE SEQUENCE [LARGE SCALE GENOMIC DNA]</scope>
    <source>
        <strain evidence="4">DSM 19741</strain>
    </source>
</reference>
<evidence type="ECO:0000256" key="1">
    <source>
        <dbReference type="ARBA" id="ARBA00007435"/>
    </source>
</evidence>
<keyword evidence="4" id="KW-1185">Reference proteome</keyword>
<sequence length="103" mass="12568">MIEYTEGIYNFYVYILTNKNKTVLYTGVTNNLKRRLNEHKNHINAKSFTARYNVEFLIYYEHFGWIQLAIAREKEIKDWRRELKLNLITAFNPEMIFLNSHFE</sequence>
<dbReference type="Gene3D" id="3.40.1440.10">
    <property type="entry name" value="GIY-YIG endonuclease"/>
    <property type="match status" value="1"/>
</dbReference>
<dbReference type="OrthoDB" id="9807770at2"/>
<feature type="domain" description="GIY-YIG" evidence="2">
    <location>
        <begin position="9"/>
        <end position="87"/>
    </location>
</feature>
<keyword evidence="3" id="KW-0540">Nuclease</keyword>
<comment type="similarity">
    <text evidence="1">Belongs to the UPF0213 family.</text>
</comment>
<dbReference type="Pfam" id="PF01541">
    <property type="entry name" value="GIY-YIG"/>
    <property type="match status" value="1"/>
</dbReference>
<dbReference type="Proteomes" id="UP000184036">
    <property type="component" value="Unassembled WGS sequence"/>
</dbReference>
<dbReference type="RefSeq" id="WP_072989599.1">
    <property type="nucleotide sequence ID" value="NZ_FQWE01000003.1"/>
</dbReference>
<dbReference type="EMBL" id="FQWE01000003">
    <property type="protein sequence ID" value="SHG00568.1"/>
    <property type="molecule type" value="Genomic_DNA"/>
</dbReference>
<evidence type="ECO:0000313" key="3">
    <source>
        <dbReference type="EMBL" id="SHG00568.1"/>
    </source>
</evidence>
<gene>
    <name evidence="3" type="ORF">SAMN05444396_103377</name>
</gene>
<dbReference type="CDD" id="cd10448">
    <property type="entry name" value="GIY-YIG_unchar_3"/>
    <property type="match status" value="1"/>
</dbReference>
<dbReference type="PANTHER" id="PTHR34477">
    <property type="entry name" value="UPF0213 PROTEIN YHBQ"/>
    <property type="match status" value="1"/>
</dbReference>
<keyword evidence="3" id="KW-0255">Endonuclease</keyword>
<accession>A0A1M5GA74</accession>
<dbReference type="InterPro" id="IPR050190">
    <property type="entry name" value="UPF0213_domain"/>
</dbReference>
<dbReference type="SUPFAM" id="SSF82771">
    <property type="entry name" value="GIY-YIG endonuclease"/>
    <property type="match status" value="1"/>
</dbReference>
<dbReference type="SMART" id="SM00465">
    <property type="entry name" value="GIYc"/>
    <property type="match status" value="1"/>
</dbReference>
<evidence type="ECO:0000259" key="2">
    <source>
        <dbReference type="PROSITE" id="PS50164"/>
    </source>
</evidence>
<dbReference type="PANTHER" id="PTHR34477:SF5">
    <property type="entry name" value="BSL5627 PROTEIN"/>
    <property type="match status" value="1"/>
</dbReference>
<keyword evidence="3" id="KW-0378">Hydrolase</keyword>
<organism evidence="3 4">
    <name type="scientific">Flavobacterium segetis</name>
    <dbReference type="NCBI Taxonomy" id="271157"/>
    <lineage>
        <taxon>Bacteria</taxon>
        <taxon>Pseudomonadati</taxon>
        <taxon>Bacteroidota</taxon>
        <taxon>Flavobacteriia</taxon>
        <taxon>Flavobacteriales</taxon>
        <taxon>Flavobacteriaceae</taxon>
        <taxon>Flavobacterium</taxon>
    </lineage>
</organism>
<name>A0A1M5GA74_9FLAO</name>
<dbReference type="InterPro" id="IPR035901">
    <property type="entry name" value="GIY-YIG_endonuc_sf"/>
</dbReference>
<proteinExistence type="inferred from homology"/>
<dbReference type="AlphaFoldDB" id="A0A1M5GA74"/>
<dbReference type="GO" id="GO:0004519">
    <property type="term" value="F:endonuclease activity"/>
    <property type="evidence" value="ECO:0007669"/>
    <property type="project" value="UniProtKB-KW"/>
</dbReference>
<protein>
    <submittedName>
        <fullName evidence="3">Putative endonuclease</fullName>
    </submittedName>
</protein>
<evidence type="ECO:0000313" key="4">
    <source>
        <dbReference type="Proteomes" id="UP000184036"/>
    </source>
</evidence>
<dbReference type="PROSITE" id="PS50164">
    <property type="entry name" value="GIY_YIG"/>
    <property type="match status" value="1"/>
</dbReference>
<dbReference type="InterPro" id="IPR000305">
    <property type="entry name" value="GIY-YIG_endonuc"/>
</dbReference>